<proteinExistence type="predicted"/>
<reference evidence="4" key="1">
    <citation type="journal article" date="2022" name="Plant J.">
        <title>Strategies of tolerance reflected in two North American maple genomes.</title>
        <authorList>
            <person name="McEvoy S.L."/>
            <person name="Sezen U.U."/>
            <person name="Trouern-Trend A."/>
            <person name="McMahon S.M."/>
            <person name="Schaberg P.G."/>
            <person name="Yang J."/>
            <person name="Wegrzyn J.L."/>
            <person name="Swenson N.G."/>
        </authorList>
    </citation>
    <scope>NUCLEOTIDE SEQUENCE</scope>
    <source>
        <strain evidence="4">91603</strain>
    </source>
</reference>
<feature type="domain" description="C-JID" evidence="3">
    <location>
        <begin position="2"/>
        <end position="117"/>
    </location>
</feature>
<dbReference type="Pfam" id="PF20160">
    <property type="entry name" value="C-JID"/>
    <property type="match status" value="1"/>
</dbReference>
<comment type="caution">
    <text evidence="4">The sequence shown here is derived from an EMBL/GenBank/DDBJ whole genome shotgun (WGS) entry which is preliminary data.</text>
</comment>
<reference evidence="4" key="2">
    <citation type="submission" date="2023-02" db="EMBL/GenBank/DDBJ databases">
        <authorList>
            <person name="Swenson N.G."/>
            <person name="Wegrzyn J.L."/>
            <person name="Mcevoy S.L."/>
        </authorList>
    </citation>
    <scope>NUCLEOTIDE SEQUENCE</scope>
    <source>
        <strain evidence="4">91603</strain>
        <tissue evidence="4">Leaf</tissue>
    </source>
</reference>
<dbReference type="EMBL" id="JAJSOW010000100">
    <property type="protein sequence ID" value="KAI9185676.1"/>
    <property type="molecule type" value="Genomic_DNA"/>
</dbReference>
<accession>A0AAD5J405</accession>
<dbReference type="Proteomes" id="UP001064489">
    <property type="component" value="Chromosome 3"/>
</dbReference>
<protein>
    <recommendedName>
        <fullName evidence="3">C-JID domain-containing protein</fullName>
    </recommendedName>
</protein>
<evidence type="ECO:0000259" key="3">
    <source>
        <dbReference type="Pfam" id="PF20160"/>
    </source>
</evidence>
<evidence type="ECO:0000313" key="4">
    <source>
        <dbReference type="EMBL" id="KAI9185676.1"/>
    </source>
</evidence>
<keyword evidence="2" id="KW-0677">Repeat</keyword>
<evidence type="ECO:0000313" key="5">
    <source>
        <dbReference type="Proteomes" id="UP001064489"/>
    </source>
</evidence>
<gene>
    <name evidence="4" type="ORF">LWI28_009558</name>
</gene>
<evidence type="ECO:0000256" key="1">
    <source>
        <dbReference type="ARBA" id="ARBA00022614"/>
    </source>
</evidence>
<dbReference type="AlphaFoldDB" id="A0AAD5J405"/>
<evidence type="ECO:0000256" key="2">
    <source>
        <dbReference type="ARBA" id="ARBA00022737"/>
    </source>
</evidence>
<keyword evidence="1" id="KW-0433">Leucine-rich repeat</keyword>
<name>A0AAD5J405_ACENE</name>
<dbReference type="InterPro" id="IPR045344">
    <property type="entry name" value="C-JID"/>
</dbReference>
<organism evidence="4 5">
    <name type="scientific">Acer negundo</name>
    <name type="common">Box elder</name>
    <dbReference type="NCBI Taxonomy" id="4023"/>
    <lineage>
        <taxon>Eukaryota</taxon>
        <taxon>Viridiplantae</taxon>
        <taxon>Streptophyta</taxon>
        <taxon>Embryophyta</taxon>
        <taxon>Tracheophyta</taxon>
        <taxon>Spermatophyta</taxon>
        <taxon>Magnoliopsida</taxon>
        <taxon>eudicotyledons</taxon>
        <taxon>Gunneridae</taxon>
        <taxon>Pentapetalae</taxon>
        <taxon>rosids</taxon>
        <taxon>malvids</taxon>
        <taxon>Sapindales</taxon>
        <taxon>Sapindaceae</taxon>
        <taxon>Hippocastanoideae</taxon>
        <taxon>Acereae</taxon>
        <taxon>Acer</taxon>
    </lineage>
</organism>
<keyword evidence="5" id="KW-1185">Reference proteome</keyword>
<sequence>MGSFINVELPPDWSNNNFLAFAICVVVSDHLIDVEVECSVIRWKCNFKSKDGHPCIRSGLSDQRFAYSNHVLVEFPILPFSFHELCSENEVSFEFYLSSSSHEIEKCGVHLIFGQHLEEVDGSSWVGEDEDVDKTQMIDGDTSQLIKIVKALCVRVADLVGHLNVNWFGFGSVE</sequence>